<dbReference type="RefSeq" id="WP_169488419.1">
    <property type="nucleotide sequence ID" value="NZ_JABBGJ010000031.1"/>
</dbReference>
<dbReference type="AlphaFoldDB" id="A0A848IKE7"/>
<sequence length="137" mass="14973">MTKFTDRSSGVVAMQASVSITDENGEPVSETRRSELAEALRNAGSLLVLGESRADSSDSGSLVKTQLFIGGIPEEEYCRLRSLARRPLTHADVPGEEMSQKVLAELLLREDGAIVFRDDELPCGYINQDGTVSWTRL</sequence>
<proteinExistence type="predicted"/>
<evidence type="ECO:0000313" key="1">
    <source>
        <dbReference type="EMBL" id="NMM01593.1"/>
    </source>
</evidence>
<organism evidence="1 2">
    <name type="scientific">Paraburkholderia polaris</name>
    <dbReference type="NCBI Taxonomy" id="2728848"/>
    <lineage>
        <taxon>Bacteria</taxon>
        <taxon>Pseudomonadati</taxon>
        <taxon>Pseudomonadota</taxon>
        <taxon>Betaproteobacteria</taxon>
        <taxon>Burkholderiales</taxon>
        <taxon>Burkholderiaceae</taxon>
        <taxon>Paraburkholderia</taxon>
    </lineage>
</organism>
<gene>
    <name evidence="1" type="ORF">HHL24_27100</name>
</gene>
<name>A0A848IKE7_9BURK</name>
<keyword evidence="2" id="KW-1185">Reference proteome</keyword>
<evidence type="ECO:0000313" key="2">
    <source>
        <dbReference type="Proteomes" id="UP000544134"/>
    </source>
</evidence>
<comment type="caution">
    <text evidence="1">The sequence shown here is derived from an EMBL/GenBank/DDBJ whole genome shotgun (WGS) entry which is preliminary data.</text>
</comment>
<accession>A0A848IKE7</accession>
<protein>
    <submittedName>
        <fullName evidence="1">Uncharacterized protein</fullName>
    </submittedName>
</protein>
<dbReference type="Proteomes" id="UP000544134">
    <property type="component" value="Unassembled WGS sequence"/>
</dbReference>
<reference evidence="1 2" key="1">
    <citation type="submission" date="2020-04" db="EMBL/GenBank/DDBJ databases">
        <title>Paraburkholderia sp. RP-4-7 isolated from soil.</title>
        <authorList>
            <person name="Dahal R.H."/>
        </authorList>
    </citation>
    <scope>NUCLEOTIDE SEQUENCE [LARGE SCALE GENOMIC DNA]</scope>
    <source>
        <strain evidence="1 2">RP-4-7</strain>
    </source>
</reference>
<dbReference type="EMBL" id="JABBGJ010000031">
    <property type="protein sequence ID" value="NMM01593.1"/>
    <property type="molecule type" value="Genomic_DNA"/>
</dbReference>